<evidence type="ECO:0000256" key="4">
    <source>
        <dbReference type="ARBA" id="ARBA00022989"/>
    </source>
</evidence>
<dbReference type="FunFam" id="1.20.120.1630:FF:000017">
    <property type="entry name" value="3-oxo-5-alpha-steroid 4-dehydrogenase family protein"/>
    <property type="match status" value="1"/>
</dbReference>
<dbReference type="GO" id="GO:0016627">
    <property type="term" value="F:oxidoreductase activity, acting on the CH-CH group of donors"/>
    <property type="evidence" value="ECO:0007669"/>
    <property type="project" value="InterPro"/>
</dbReference>
<dbReference type="GO" id="GO:0006629">
    <property type="term" value="P:lipid metabolic process"/>
    <property type="evidence" value="ECO:0007669"/>
    <property type="project" value="InterPro"/>
</dbReference>
<dbReference type="STRING" id="218851.A0A2G5EVG7"/>
<dbReference type="PANTHER" id="PTHR10556">
    <property type="entry name" value="3-OXO-5-ALPHA-STEROID 4-DEHYDROGENASE"/>
    <property type="match status" value="1"/>
</dbReference>
<evidence type="ECO:0000256" key="6">
    <source>
        <dbReference type="SAM" id="Phobius"/>
    </source>
</evidence>
<evidence type="ECO:0000256" key="1">
    <source>
        <dbReference type="ARBA" id="ARBA00004141"/>
    </source>
</evidence>
<dbReference type="OrthoDB" id="5788137at2759"/>
<name>A0A2G5EVG7_AQUCA</name>
<dbReference type="PROSITE" id="PS50244">
    <property type="entry name" value="S5A_REDUCTASE"/>
    <property type="match status" value="1"/>
</dbReference>
<keyword evidence="9" id="KW-1185">Reference proteome</keyword>
<feature type="domain" description="3-oxo-5-alpha-steroid 4-dehydrogenase C-terminal" evidence="7">
    <location>
        <begin position="155"/>
        <end position="269"/>
    </location>
</feature>
<evidence type="ECO:0000313" key="9">
    <source>
        <dbReference type="Proteomes" id="UP000230069"/>
    </source>
</evidence>
<proteinExistence type="inferred from homology"/>
<keyword evidence="4 6" id="KW-1133">Transmembrane helix</keyword>
<feature type="transmembrane region" description="Helical" evidence="6">
    <location>
        <begin position="227"/>
        <end position="245"/>
    </location>
</feature>
<sequence length="269" mass="30496">MSLLFNFLFPPPPSIIITSMSVISFVSLANAGFSEINGKNMQYSKFWNVTSRKPSVSKNKQIKKISSRTGMLIFYTPAFLAGVFAFALFPNDGLRFMLVDFALTIHFFKRVFEVLFIHKYSGGMVLDSVAPITLSYFVSTATMIYNQHLTQNLPEPAIDLKYVGVALFLLGTIGNFYHHTILAKLREKDDKGYKIPKGGLFNLVICPHYLFEILAFVGISFISQTVYPFAFTIGTSLYLMGRSYATKKWYHSKFPNFPKDVKALIPYVF</sequence>
<organism evidence="8 9">
    <name type="scientific">Aquilegia coerulea</name>
    <name type="common">Rocky mountain columbine</name>
    <dbReference type="NCBI Taxonomy" id="218851"/>
    <lineage>
        <taxon>Eukaryota</taxon>
        <taxon>Viridiplantae</taxon>
        <taxon>Streptophyta</taxon>
        <taxon>Embryophyta</taxon>
        <taxon>Tracheophyta</taxon>
        <taxon>Spermatophyta</taxon>
        <taxon>Magnoliopsida</taxon>
        <taxon>Ranunculales</taxon>
        <taxon>Ranunculaceae</taxon>
        <taxon>Thalictroideae</taxon>
        <taxon>Aquilegia</taxon>
    </lineage>
</organism>
<keyword evidence="5 6" id="KW-0472">Membrane</keyword>
<dbReference type="InterPro" id="IPR039357">
    <property type="entry name" value="SRD5A/TECR"/>
</dbReference>
<dbReference type="InParanoid" id="A0A2G5EVG7"/>
<reference evidence="8 9" key="1">
    <citation type="submission" date="2017-09" db="EMBL/GenBank/DDBJ databases">
        <title>WGS assembly of Aquilegia coerulea Goldsmith.</title>
        <authorList>
            <person name="Hodges S."/>
            <person name="Kramer E."/>
            <person name="Nordborg M."/>
            <person name="Tomkins J."/>
            <person name="Borevitz J."/>
            <person name="Derieg N."/>
            <person name="Yan J."/>
            <person name="Mihaltcheva S."/>
            <person name="Hayes R.D."/>
            <person name="Rokhsar D."/>
        </authorList>
    </citation>
    <scope>NUCLEOTIDE SEQUENCE [LARGE SCALE GENOMIC DNA]</scope>
    <source>
        <strain evidence="9">cv. Goldsmith</strain>
    </source>
</reference>
<dbReference type="EMBL" id="KZ305021">
    <property type="protein sequence ID" value="PIA59728.1"/>
    <property type="molecule type" value="Genomic_DNA"/>
</dbReference>
<comment type="subcellular location">
    <subcellularLocation>
        <location evidence="1">Membrane</location>
        <topology evidence="1">Multi-pass membrane protein</topology>
    </subcellularLocation>
</comment>
<dbReference type="Pfam" id="PF02544">
    <property type="entry name" value="Steroid_dh"/>
    <property type="match status" value="1"/>
</dbReference>
<dbReference type="Proteomes" id="UP000230069">
    <property type="component" value="Unassembled WGS sequence"/>
</dbReference>
<dbReference type="PANTHER" id="PTHR10556:SF35">
    <property type="entry name" value="3-OXO-5-ALPHA-STEROID 4-DEHYDROGENASE FAMILY PROTEIN"/>
    <property type="match status" value="1"/>
</dbReference>
<dbReference type="GO" id="GO:0016020">
    <property type="term" value="C:membrane"/>
    <property type="evidence" value="ECO:0007669"/>
    <property type="project" value="UniProtKB-SubCell"/>
</dbReference>
<evidence type="ECO:0000259" key="7">
    <source>
        <dbReference type="Pfam" id="PF02544"/>
    </source>
</evidence>
<feature type="transmembrane region" description="Helical" evidence="6">
    <location>
        <begin position="199"/>
        <end position="221"/>
    </location>
</feature>
<protein>
    <recommendedName>
        <fullName evidence="7">3-oxo-5-alpha-steroid 4-dehydrogenase C-terminal domain-containing protein</fullName>
    </recommendedName>
</protein>
<comment type="similarity">
    <text evidence="2">Belongs to the steroid 5-alpha reductase family.</text>
</comment>
<dbReference type="Gene3D" id="1.20.120.1630">
    <property type="match status" value="1"/>
</dbReference>
<dbReference type="AlphaFoldDB" id="A0A2G5EVG7"/>
<evidence type="ECO:0000313" key="8">
    <source>
        <dbReference type="EMBL" id="PIA59728.1"/>
    </source>
</evidence>
<dbReference type="FunCoup" id="A0A2G5EVG7">
    <property type="interactions" value="239"/>
</dbReference>
<keyword evidence="3 6" id="KW-0812">Transmembrane</keyword>
<evidence type="ECO:0000256" key="2">
    <source>
        <dbReference type="ARBA" id="ARBA00007742"/>
    </source>
</evidence>
<feature type="transmembrane region" description="Helical" evidence="6">
    <location>
        <begin position="160"/>
        <end position="178"/>
    </location>
</feature>
<feature type="transmembrane region" description="Helical" evidence="6">
    <location>
        <begin position="70"/>
        <end position="89"/>
    </location>
</feature>
<evidence type="ECO:0000256" key="3">
    <source>
        <dbReference type="ARBA" id="ARBA00022692"/>
    </source>
</evidence>
<dbReference type="InterPro" id="IPR001104">
    <property type="entry name" value="3-oxo-5_a-steroid_4-DH_C"/>
</dbReference>
<evidence type="ECO:0000256" key="5">
    <source>
        <dbReference type="ARBA" id="ARBA00023136"/>
    </source>
</evidence>
<feature type="transmembrane region" description="Helical" evidence="6">
    <location>
        <begin position="12"/>
        <end position="33"/>
    </location>
</feature>
<gene>
    <name evidence="8" type="ORF">AQUCO_00400553v1</name>
</gene>
<accession>A0A2G5EVG7</accession>